<feature type="transmembrane region" description="Helical" evidence="1">
    <location>
        <begin position="102"/>
        <end position="123"/>
    </location>
</feature>
<keyword evidence="1" id="KW-0472">Membrane</keyword>
<dbReference type="InterPro" id="IPR000160">
    <property type="entry name" value="GGDEF_dom"/>
</dbReference>
<dbReference type="InterPro" id="IPR050469">
    <property type="entry name" value="Diguanylate_Cyclase"/>
</dbReference>
<evidence type="ECO:0000313" key="3">
    <source>
        <dbReference type="EMBL" id="SHJ80658.1"/>
    </source>
</evidence>
<protein>
    <submittedName>
        <fullName evidence="3">Diguanylate cyclase (GGDEF) domain-containing protein</fullName>
    </submittedName>
</protein>
<keyword evidence="1" id="KW-1133">Transmembrane helix</keyword>
<dbReference type="EMBL" id="FRAD01000007">
    <property type="protein sequence ID" value="SHJ80658.1"/>
    <property type="molecule type" value="Genomic_DNA"/>
</dbReference>
<organism evidence="3 4">
    <name type="scientific">Hathewaya proteolytica DSM 3090</name>
    <dbReference type="NCBI Taxonomy" id="1121331"/>
    <lineage>
        <taxon>Bacteria</taxon>
        <taxon>Bacillati</taxon>
        <taxon>Bacillota</taxon>
        <taxon>Clostridia</taxon>
        <taxon>Eubacteriales</taxon>
        <taxon>Clostridiaceae</taxon>
        <taxon>Hathewaya</taxon>
    </lineage>
</organism>
<dbReference type="SUPFAM" id="SSF55073">
    <property type="entry name" value="Nucleotide cyclase"/>
    <property type="match status" value="1"/>
</dbReference>
<dbReference type="Gene3D" id="3.30.70.270">
    <property type="match status" value="1"/>
</dbReference>
<gene>
    <name evidence="3" type="ORF">SAMN02745248_00980</name>
</gene>
<dbReference type="NCBIfam" id="TIGR00254">
    <property type="entry name" value="GGDEF"/>
    <property type="match status" value="1"/>
</dbReference>
<feature type="transmembrane region" description="Helical" evidence="1">
    <location>
        <begin position="35"/>
        <end position="56"/>
    </location>
</feature>
<dbReference type="GO" id="GO:0052621">
    <property type="term" value="F:diguanylate cyclase activity"/>
    <property type="evidence" value="ECO:0007669"/>
    <property type="project" value="TreeGrafter"/>
</dbReference>
<dbReference type="PANTHER" id="PTHR45138:SF9">
    <property type="entry name" value="DIGUANYLATE CYCLASE DGCM-RELATED"/>
    <property type="match status" value="1"/>
</dbReference>
<dbReference type="InterPro" id="IPR043128">
    <property type="entry name" value="Rev_trsase/Diguanyl_cyclase"/>
</dbReference>
<evidence type="ECO:0000259" key="2">
    <source>
        <dbReference type="PROSITE" id="PS50887"/>
    </source>
</evidence>
<keyword evidence="4" id="KW-1185">Reference proteome</keyword>
<feature type="transmembrane region" description="Helical" evidence="1">
    <location>
        <begin position="68"/>
        <end position="90"/>
    </location>
</feature>
<dbReference type="Proteomes" id="UP000183952">
    <property type="component" value="Unassembled WGS sequence"/>
</dbReference>
<evidence type="ECO:0000313" key="4">
    <source>
        <dbReference type="Proteomes" id="UP000183952"/>
    </source>
</evidence>
<evidence type="ECO:0000256" key="1">
    <source>
        <dbReference type="SAM" id="Phobius"/>
    </source>
</evidence>
<reference evidence="3 4" key="1">
    <citation type="submission" date="2016-11" db="EMBL/GenBank/DDBJ databases">
        <authorList>
            <person name="Jaros S."/>
            <person name="Januszkiewicz K."/>
            <person name="Wedrychowicz H."/>
        </authorList>
    </citation>
    <scope>NUCLEOTIDE SEQUENCE [LARGE SCALE GENOMIC DNA]</scope>
    <source>
        <strain evidence="3 4">DSM 3090</strain>
    </source>
</reference>
<dbReference type="SMART" id="SM00267">
    <property type="entry name" value="GGDEF"/>
    <property type="match status" value="1"/>
</dbReference>
<dbReference type="RefSeq" id="WP_072902963.1">
    <property type="nucleotide sequence ID" value="NZ_FRAD01000007.1"/>
</dbReference>
<dbReference type="PANTHER" id="PTHR45138">
    <property type="entry name" value="REGULATORY COMPONENTS OF SENSORY TRANSDUCTION SYSTEM"/>
    <property type="match status" value="1"/>
</dbReference>
<dbReference type="InterPro" id="IPR029787">
    <property type="entry name" value="Nucleotide_cyclase"/>
</dbReference>
<feature type="transmembrane region" description="Helical" evidence="1">
    <location>
        <begin position="6"/>
        <end position="23"/>
    </location>
</feature>
<feature type="domain" description="GGDEF" evidence="2">
    <location>
        <begin position="236"/>
        <end position="362"/>
    </location>
</feature>
<feature type="transmembrane region" description="Helical" evidence="1">
    <location>
        <begin position="191"/>
        <end position="207"/>
    </location>
</feature>
<feature type="transmembrane region" description="Helical" evidence="1">
    <location>
        <begin position="135"/>
        <end position="154"/>
    </location>
</feature>
<dbReference type="PROSITE" id="PS50887">
    <property type="entry name" value="GGDEF"/>
    <property type="match status" value="1"/>
</dbReference>
<dbReference type="CDD" id="cd01949">
    <property type="entry name" value="GGDEF"/>
    <property type="match status" value="1"/>
</dbReference>
<dbReference type="STRING" id="1121331.SAMN02745248_00980"/>
<dbReference type="Pfam" id="PF00990">
    <property type="entry name" value="GGDEF"/>
    <property type="match status" value="1"/>
</dbReference>
<dbReference type="AlphaFoldDB" id="A0A1M6MAZ9"/>
<dbReference type="OrthoDB" id="9805474at2"/>
<sequence length="362" mass="41806">MINYMGINIVNILAISVLSYMVYQNEIIDAKMKRYFLLAIGVTILVTASEIGTVYFEGTGKSMRICYTIFNVIGFSISPIIPVLLSAAFCNRRFSFKNLFTIPLVINFVFTVLSPKFNLIFNISSQNTYERGNYFIVYIISYISSMLVLLKETVKATGRYENKNRFTLYLIFVFIFIGTTIQILMPDVHTTWISVSLAMTIYYAYFCELSEKYDVLTNLFNRRAYEHELQRLEELENAAIIILDVDDFKEINDTYGHQCGDQCLSGIGEIIKDTFGNIGSCYRIGGDEFSVLSESATEDDILHTLSDFLYRIETYRTEDSRMPWVSIGYAFYHKSKVPIENVVEEADKQLYNYKKQHKLNSR</sequence>
<proteinExistence type="predicted"/>
<name>A0A1M6MAZ9_9CLOT</name>
<keyword evidence="1" id="KW-0812">Transmembrane</keyword>
<feature type="transmembrane region" description="Helical" evidence="1">
    <location>
        <begin position="166"/>
        <end position="185"/>
    </location>
</feature>
<accession>A0A1M6MAZ9</accession>